<protein>
    <submittedName>
        <fullName evidence="7">YnaI protein</fullName>
    </submittedName>
</protein>
<comment type="caution">
    <text evidence="7">The sequence shown here is derived from an EMBL/GenBank/DDBJ whole genome shotgun (WGS) entry which is preliminary data.</text>
</comment>
<feature type="non-terminal residue" evidence="7">
    <location>
        <position position="1"/>
    </location>
</feature>
<dbReference type="InterPro" id="IPR010920">
    <property type="entry name" value="LSM_dom_sf"/>
</dbReference>
<sequence>DWVSLDGTSIDGWVQDVGSFYTKVVQWDKRPIYVPNYKLMSMNVQNNSRMTHRRIKYDLNLRLRDIPNIPQIVRDMQEMINEHEDIDHI</sequence>
<comment type="similarity">
    <text evidence="2">Belongs to the MscS (TC 1.A.23) family.</text>
</comment>
<keyword evidence="5" id="KW-0472">Membrane</keyword>
<dbReference type="PANTHER" id="PTHR43634">
    <property type="entry name" value="OW CONDUCTANCE MECHANOSENSITIVE CHANNEL"/>
    <property type="match status" value="1"/>
</dbReference>
<name>A0A812VA50_SYMPI</name>
<dbReference type="SUPFAM" id="SSF50182">
    <property type="entry name" value="Sm-like ribonucleoproteins"/>
    <property type="match status" value="1"/>
</dbReference>
<evidence type="ECO:0000256" key="4">
    <source>
        <dbReference type="ARBA" id="ARBA00022989"/>
    </source>
</evidence>
<gene>
    <name evidence="7" type="primary">ynaI</name>
    <name evidence="7" type="ORF">SPIL2461_LOCUS16045</name>
</gene>
<dbReference type="InterPro" id="IPR023408">
    <property type="entry name" value="MscS_beta-dom_sf"/>
</dbReference>
<dbReference type="OrthoDB" id="431980at2759"/>
<feature type="domain" description="Mechanosensitive ion channel MscS" evidence="6">
    <location>
        <begin position="1"/>
        <end position="49"/>
    </location>
</feature>
<evidence type="ECO:0000256" key="2">
    <source>
        <dbReference type="ARBA" id="ARBA00008017"/>
    </source>
</evidence>
<dbReference type="AlphaFoldDB" id="A0A812VA50"/>
<evidence type="ECO:0000256" key="1">
    <source>
        <dbReference type="ARBA" id="ARBA00004141"/>
    </source>
</evidence>
<keyword evidence="8" id="KW-1185">Reference proteome</keyword>
<evidence type="ECO:0000259" key="6">
    <source>
        <dbReference type="Pfam" id="PF00924"/>
    </source>
</evidence>
<dbReference type="PANTHER" id="PTHR43634:SF2">
    <property type="entry name" value="LOW CONDUCTANCE MECHANOSENSITIVE CHANNEL YNAI"/>
    <property type="match status" value="1"/>
</dbReference>
<comment type="subcellular location">
    <subcellularLocation>
        <location evidence="1">Membrane</location>
        <topology evidence="1">Multi-pass membrane protein</topology>
    </subcellularLocation>
</comment>
<dbReference type="GO" id="GO:0055085">
    <property type="term" value="P:transmembrane transport"/>
    <property type="evidence" value="ECO:0007669"/>
    <property type="project" value="InterPro"/>
</dbReference>
<reference evidence="7" key="1">
    <citation type="submission" date="2021-02" db="EMBL/GenBank/DDBJ databases">
        <authorList>
            <person name="Dougan E. K."/>
            <person name="Rhodes N."/>
            <person name="Thang M."/>
            <person name="Chan C."/>
        </authorList>
    </citation>
    <scope>NUCLEOTIDE SEQUENCE</scope>
</reference>
<dbReference type="Gene3D" id="2.30.30.60">
    <property type="match status" value="1"/>
</dbReference>
<proteinExistence type="inferred from homology"/>
<feature type="non-terminal residue" evidence="7">
    <location>
        <position position="89"/>
    </location>
</feature>
<evidence type="ECO:0000313" key="7">
    <source>
        <dbReference type="EMBL" id="CAE7607110.1"/>
    </source>
</evidence>
<accession>A0A812VA50</accession>
<dbReference type="GO" id="GO:0016020">
    <property type="term" value="C:membrane"/>
    <property type="evidence" value="ECO:0007669"/>
    <property type="project" value="UniProtKB-SubCell"/>
</dbReference>
<dbReference type="EMBL" id="CAJNIZ010040768">
    <property type="protein sequence ID" value="CAE7607110.1"/>
    <property type="molecule type" value="Genomic_DNA"/>
</dbReference>
<dbReference type="Pfam" id="PF00924">
    <property type="entry name" value="MS_channel_2nd"/>
    <property type="match status" value="1"/>
</dbReference>
<dbReference type="Proteomes" id="UP000649617">
    <property type="component" value="Unassembled WGS sequence"/>
</dbReference>
<dbReference type="InterPro" id="IPR045042">
    <property type="entry name" value="YnaI-like"/>
</dbReference>
<evidence type="ECO:0000256" key="5">
    <source>
        <dbReference type="ARBA" id="ARBA00023136"/>
    </source>
</evidence>
<organism evidence="7 8">
    <name type="scientific">Symbiodinium pilosum</name>
    <name type="common">Dinoflagellate</name>
    <dbReference type="NCBI Taxonomy" id="2952"/>
    <lineage>
        <taxon>Eukaryota</taxon>
        <taxon>Sar</taxon>
        <taxon>Alveolata</taxon>
        <taxon>Dinophyceae</taxon>
        <taxon>Suessiales</taxon>
        <taxon>Symbiodiniaceae</taxon>
        <taxon>Symbiodinium</taxon>
    </lineage>
</organism>
<evidence type="ECO:0000313" key="8">
    <source>
        <dbReference type="Proteomes" id="UP000649617"/>
    </source>
</evidence>
<keyword evidence="4" id="KW-1133">Transmembrane helix</keyword>
<dbReference type="InterPro" id="IPR006685">
    <property type="entry name" value="MscS_channel_2nd"/>
</dbReference>
<evidence type="ECO:0000256" key="3">
    <source>
        <dbReference type="ARBA" id="ARBA00022692"/>
    </source>
</evidence>
<keyword evidence="3" id="KW-0812">Transmembrane</keyword>